<keyword evidence="2" id="KW-0547">Nucleotide-binding</keyword>
<dbReference type="PANTHER" id="PTHR10903:SF73">
    <property type="entry name" value="GTPASE IMAP FAMILY MEMBER 8"/>
    <property type="match status" value="1"/>
</dbReference>
<sequence>MAGVSKGPKPDTTNPQSHNLISEEPELRLILVGKTGAGKSATGNTVLGKECFDSRFEFTSVTQTCQQETREWKGKKIVVIDTPAICDPDVTKDSPEIAKCFDLSRPGPHALVLVTQMGRFTEEDRRAAKQVKEIFGKEAREYVIVVFSRREDLRSESLEEYTKHSDNKYLQELLKACSNRYCGFNNSKTGEEREKQAEELLTKIEEMVRKNRDKPYCLIKQAQALQTKSKKGKDLQEIEGTSV</sequence>
<feature type="region of interest" description="Disordered" evidence="4">
    <location>
        <begin position="1"/>
        <end position="23"/>
    </location>
</feature>
<dbReference type="InterPro" id="IPR027417">
    <property type="entry name" value="P-loop_NTPase"/>
</dbReference>
<gene>
    <name evidence="7" type="primary">LOC129337689</name>
</gene>
<evidence type="ECO:0000256" key="4">
    <source>
        <dbReference type="SAM" id="MobiDB-lite"/>
    </source>
</evidence>
<keyword evidence="6" id="KW-1185">Reference proteome</keyword>
<keyword evidence="3" id="KW-0342">GTP-binding</keyword>
<accession>A0AA97K1U2</accession>
<dbReference type="SUPFAM" id="SSF52540">
    <property type="entry name" value="P-loop containing nucleoside triphosphate hydrolases"/>
    <property type="match status" value="1"/>
</dbReference>
<dbReference type="GO" id="GO:0005525">
    <property type="term" value="F:GTP binding"/>
    <property type="evidence" value="ECO:0007669"/>
    <property type="project" value="UniProtKB-KW"/>
</dbReference>
<dbReference type="PROSITE" id="PS51720">
    <property type="entry name" value="G_AIG1"/>
    <property type="match status" value="1"/>
</dbReference>
<dbReference type="Proteomes" id="UP001190640">
    <property type="component" value="Chromosome 11"/>
</dbReference>
<dbReference type="KEGG" id="emc:129337689"/>
<proteinExistence type="inferred from homology"/>
<evidence type="ECO:0000256" key="3">
    <source>
        <dbReference type="ARBA" id="ARBA00023134"/>
    </source>
</evidence>
<name>A0AA97K1U2_EUBMA</name>
<evidence type="ECO:0000313" key="7">
    <source>
        <dbReference type="RefSeq" id="XP_054847572.1"/>
    </source>
</evidence>
<dbReference type="CDD" id="cd01852">
    <property type="entry name" value="AIG1"/>
    <property type="match status" value="1"/>
</dbReference>
<evidence type="ECO:0000259" key="5">
    <source>
        <dbReference type="PROSITE" id="PS51720"/>
    </source>
</evidence>
<dbReference type="InterPro" id="IPR006703">
    <property type="entry name" value="G_AIG1"/>
</dbReference>
<dbReference type="FunFam" id="3.40.50.300:FF:000366">
    <property type="entry name" value="GTPase, IMAP family member 2"/>
    <property type="match status" value="1"/>
</dbReference>
<feature type="domain" description="AIG1-type G" evidence="5">
    <location>
        <begin position="24"/>
        <end position="225"/>
    </location>
</feature>
<dbReference type="InterPro" id="IPR045058">
    <property type="entry name" value="GIMA/IAN/Toc"/>
</dbReference>
<feature type="compositionally biased region" description="Polar residues" evidence="4">
    <location>
        <begin position="11"/>
        <end position="20"/>
    </location>
</feature>
<dbReference type="RefSeq" id="XP_054847572.1">
    <property type="nucleotide sequence ID" value="XM_054991597.1"/>
</dbReference>
<dbReference type="PANTHER" id="PTHR10903">
    <property type="entry name" value="GTPASE, IMAP FAMILY MEMBER-RELATED"/>
    <property type="match status" value="1"/>
</dbReference>
<reference evidence="7" key="1">
    <citation type="submission" date="2025-08" db="UniProtKB">
        <authorList>
            <consortium name="RefSeq"/>
        </authorList>
    </citation>
    <scope>IDENTIFICATION</scope>
    <source>
        <tissue evidence="7">Blood</tissue>
    </source>
</reference>
<organism evidence="6 7">
    <name type="scientific">Eublepharis macularius</name>
    <name type="common">Leopard gecko</name>
    <name type="synonym">Cyrtodactylus macularius</name>
    <dbReference type="NCBI Taxonomy" id="481883"/>
    <lineage>
        <taxon>Eukaryota</taxon>
        <taxon>Metazoa</taxon>
        <taxon>Chordata</taxon>
        <taxon>Craniata</taxon>
        <taxon>Vertebrata</taxon>
        <taxon>Euteleostomi</taxon>
        <taxon>Lepidosauria</taxon>
        <taxon>Squamata</taxon>
        <taxon>Bifurcata</taxon>
        <taxon>Gekkota</taxon>
        <taxon>Eublepharidae</taxon>
        <taxon>Eublepharinae</taxon>
        <taxon>Eublepharis</taxon>
    </lineage>
</organism>
<dbReference type="AlphaFoldDB" id="A0AA97K1U2"/>
<dbReference type="Gene3D" id="3.40.50.300">
    <property type="entry name" value="P-loop containing nucleotide triphosphate hydrolases"/>
    <property type="match status" value="1"/>
</dbReference>
<comment type="similarity">
    <text evidence="1">Belongs to the TRAFAC class TrmE-Era-EngA-EngB-Septin-like GTPase superfamily. AIG1/Toc34/Toc159-like paraseptin GTPase family. IAN subfamily.</text>
</comment>
<evidence type="ECO:0000256" key="2">
    <source>
        <dbReference type="ARBA" id="ARBA00022741"/>
    </source>
</evidence>
<protein>
    <submittedName>
        <fullName evidence="7">GTPase IMAP family member 1-like isoform X1</fullName>
    </submittedName>
</protein>
<dbReference type="GeneID" id="129337689"/>
<dbReference type="Pfam" id="PF04548">
    <property type="entry name" value="AIG1"/>
    <property type="match status" value="1"/>
</dbReference>
<evidence type="ECO:0000256" key="1">
    <source>
        <dbReference type="ARBA" id="ARBA00008535"/>
    </source>
</evidence>
<evidence type="ECO:0000313" key="6">
    <source>
        <dbReference type="Proteomes" id="UP001190640"/>
    </source>
</evidence>